<dbReference type="Proteomes" id="UP000284731">
    <property type="component" value="Unassembled WGS sequence"/>
</dbReference>
<dbReference type="PROSITE" id="PS51372">
    <property type="entry name" value="PRD_2"/>
    <property type="match status" value="1"/>
</dbReference>
<accession>A0A412PFC8</accession>
<dbReference type="Pfam" id="PF00359">
    <property type="entry name" value="PTS_EIIA_2"/>
    <property type="match status" value="1"/>
</dbReference>
<dbReference type="InterPro" id="IPR002178">
    <property type="entry name" value="PTS_EIIA_type-2_dom"/>
</dbReference>
<dbReference type="InterPro" id="IPR050661">
    <property type="entry name" value="BglG_antiterminators"/>
</dbReference>
<dbReference type="InterPro" id="IPR036095">
    <property type="entry name" value="PTS_EIIB-like_sf"/>
</dbReference>
<evidence type="ECO:0000256" key="3">
    <source>
        <dbReference type="ARBA" id="ARBA00023015"/>
    </source>
</evidence>
<dbReference type="InterPro" id="IPR036390">
    <property type="entry name" value="WH_DNA-bd_sf"/>
</dbReference>
<evidence type="ECO:0000259" key="6">
    <source>
        <dbReference type="PROSITE" id="PS51372"/>
    </source>
</evidence>
<sequence>MITLIERQIEIITLLLLKDDWCIAEDLEDAFSVSNRTIRNDIAQIKLFLNTYGAELKSEPHKGYLVIADIDSRHKILGRLESAKSLSQEEIVKAICILLLSFECTTYNKLASYLEISKQTLIKYMDAAEAALANRKITVCKIKGKGLSIQGTEFNIREYTKQLINESELSSFIVAIAEKTFLNGSSLKITRQIVNDIELNSKVHFYEQRRLELLLSYCLYRISMGKTITEYDLDIKKGISIKGSECNLFYKSLKTFPISDYEKNYFISILLETKVKHLNKKHDNNSDAEQLAKFLMKKLQLLHPFRRQNTEQFLNGLTSHLTVALYRIRNNIPIQNELLEQIKIRIALIYLYTKQQLLSQEEQYDVIFDENEIAYVAMYLASTFETSLQFDMKIKVLIECSFGTTTSAILDSRIRQLITECEIVGPFSMAETKKYLDKEKVDLIITTHEGTDYKFPTLIVNPLLNLEDADYIHARIFQLSYEKMCESFMNSYLKQDDNKSKVVSINDLISRDNIQILDKCDSWEEAIQIASSPLLNGGKIEQRYVLTMIDAVRTLGTYMVLLPETAFVHAGTDSGIYEDCCSLLVLKQPIILGDGKGKLVRNIIVLGVKNREKMTLLDLVSIFQDEKNRVLLSDKNINIDIILGLHN</sequence>
<evidence type="ECO:0000256" key="4">
    <source>
        <dbReference type="ARBA" id="ARBA00023163"/>
    </source>
</evidence>
<dbReference type="InterPro" id="IPR036634">
    <property type="entry name" value="PRD_sf"/>
</dbReference>
<evidence type="ECO:0000259" key="5">
    <source>
        <dbReference type="PROSITE" id="PS51094"/>
    </source>
</evidence>
<dbReference type="SUPFAM" id="SSF52794">
    <property type="entry name" value="PTS system IIB component-like"/>
    <property type="match status" value="1"/>
</dbReference>
<dbReference type="Gene3D" id="3.40.50.2300">
    <property type="match status" value="1"/>
</dbReference>
<proteinExistence type="predicted"/>
<evidence type="ECO:0000313" key="7">
    <source>
        <dbReference type="EMBL" id="RGT56329.1"/>
    </source>
</evidence>
<dbReference type="InterPro" id="IPR036388">
    <property type="entry name" value="WH-like_DNA-bd_sf"/>
</dbReference>
<keyword evidence="3" id="KW-0805">Transcription regulation</keyword>
<evidence type="ECO:0000256" key="2">
    <source>
        <dbReference type="ARBA" id="ARBA00022737"/>
    </source>
</evidence>
<dbReference type="AlphaFoldDB" id="A0A412PFC8"/>
<dbReference type="GO" id="GO:0009401">
    <property type="term" value="P:phosphoenolpyruvate-dependent sugar phosphotransferase system"/>
    <property type="evidence" value="ECO:0007669"/>
    <property type="project" value="InterPro"/>
</dbReference>
<comment type="caution">
    <text evidence="7">The sequence shown here is derived from an EMBL/GenBank/DDBJ whole genome shotgun (WGS) entry which is preliminary data.</text>
</comment>
<dbReference type="CDD" id="cd05568">
    <property type="entry name" value="PTS_IIB_bgl_like"/>
    <property type="match status" value="1"/>
</dbReference>
<gene>
    <name evidence="7" type="ORF">DWX20_05860</name>
</gene>
<dbReference type="GO" id="GO:0006355">
    <property type="term" value="P:regulation of DNA-templated transcription"/>
    <property type="evidence" value="ECO:0007669"/>
    <property type="project" value="InterPro"/>
</dbReference>
<dbReference type="InterPro" id="IPR016152">
    <property type="entry name" value="PTrfase/Anion_transptr"/>
</dbReference>
<dbReference type="SUPFAM" id="SSF55804">
    <property type="entry name" value="Phoshotransferase/anion transport protein"/>
    <property type="match status" value="1"/>
</dbReference>
<reference evidence="7 8" key="1">
    <citation type="submission" date="2018-08" db="EMBL/GenBank/DDBJ databases">
        <title>A genome reference for cultivated species of the human gut microbiota.</title>
        <authorList>
            <person name="Zou Y."/>
            <person name="Xue W."/>
            <person name="Luo G."/>
        </authorList>
    </citation>
    <scope>NUCLEOTIDE SEQUENCE [LARGE SCALE GENOMIC DNA]</scope>
    <source>
        <strain evidence="7 8">AF18-46</strain>
    </source>
</reference>
<evidence type="ECO:0000313" key="8">
    <source>
        <dbReference type="Proteomes" id="UP000284731"/>
    </source>
</evidence>
<keyword evidence="1" id="KW-0808">Transferase</keyword>
<dbReference type="GO" id="GO:0008982">
    <property type="term" value="F:protein-N(PI)-phosphohistidine-sugar phosphotransferase activity"/>
    <property type="evidence" value="ECO:0007669"/>
    <property type="project" value="InterPro"/>
</dbReference>
<evidence type="ECO:0000256" key="1">
    <source>
        <dbReference type="ARBA" id="ARBA00022679"/>
    </source>
</evidence>
<dbReference type="PANTHER" id="PTHR30185:SF18">
    <property type="entry name" value="TRANSCRIPTIONAL REGULATOR MTLR"/>
    <property type="match status" value="1"/>
</dbReference>
<dbReference type="PROSITE" id="PS51094">
    <property type="entry name" value="PTS_EIIA_TYPE_2"/>
    <property type="match status" value="1"/>
</dbReference>
<dbReference type="SUPFAM" id="SSF46785">
    <property type="entry name" value="Winged helix' DNA-binding domain"/>
    <property type="match status" value="1"/>
</dbReference>
<feature type="domain" description="PRD" evidence="6">
    <location>
        <begin position="283"/>
        <end position="390"/>
    </location>
</feature>
<dbReference type="EMBL" id="QRWX01000002">
    <property type="protein sequence ID" value="RGT56329.1"/>
    <property type="molecule type" value="Genomic_DNA"/>
</dbReference>
<dbReference type="PANTHER" id="PTHR30185">
    <property type="entry name" value="CRYPTIC BETA-GLUCOSIDE BGL OPERON ANTITERMINATOR"/>
    <property type="match status" value="1"/>
</dbReference>
<dbReference type="InterPro" id="IPR011608">
    <property type="entry name" value="PRD"/>
</dbReference>
<dbReference type="RefSeq" id="WP_118764829.1">
    <property type="nucleotide sequence ID" value="NZ_CABJCF010000002.1"/>
</dbReference>
<dbReference type="SUPFAM" id="SSF63520">
    <property type="entry name" value="PTS-regulatory domain, PRD"/>
    <property type="match status" value="1"/>
</dbReference>
<name>A0A412PFC8_9FIRM</name>
<dbReference type="Gene3D" id="1.10.1790.10">
    <property type="entry name" value="PRD domain"/>
    <property type="match status" value="1"/>
</dbReference>
<organism evidence="7 8">
    <name type="scientific">Solobacterium moorei</name>
    <dbReference type="NCBI Taxonomy" id="102148"/>
    <lineage>
        <taxon>Bacteria</taxon>
        <taxon>Bacillati</taxon>
        <taxon>Bacillota</taxon>
        <taxon>Erysipelotrichia</taxon>
        <taxon>Erysipelotrichales</taxon>
        <taxon>Erysipelotrichaceae</taxon>
        <taxon>Solobacterium</taxon>
    </lineage>
</organism>
<keyword evidence="4" id="KW-0804">Transcription</keyword>
<dbReference type="Pfam" id="PF08279">
    <property type="entry name" value="HTH_11"/>
    <property type="match status" value="1"/>
</dbReference>
<dbReference type="Gene3D" id="1.10.10.10">
    <property type="entry name" value="Winged helix-like DNA-binding domain superfamily/Winged helix DNA-binding domain"/>
    <property type="match status" value="1"/>
</dbReference>
<keyword evidence="2" id="KW-0677">Repeat</keyword>
<dbReference type="Gene3D" id="3.40.930.10">
    <property type="entry name" value="Mannitol-specific EII, Chain A"/>
    <property type="match status" value="1"/>
</dbReference>
<dbReference type="InterPro" id="IPR013196">
    <property type="entry name" value="HTH_11"/>
</dbReference>
<protein>
    <submittedName>
        <fullName evidence="7">PRD domain-containing protein</fullName>
    </submittedName>
</protein>
<feature type="domain" description="PTS EIIA type-2" evidence="5">
    <location>
        <begin position="507"/>
        <end position="647"/>
    </location>
</feature>
<dbReference type="Pfam" id="PF00874">
    <property type="entry name" value="PRD"/>
    <property type="match status" value="1"/>
</dbReference>